<dbReference type="PANTHER" id="PTHR24421:SF10">
    <property type="entry name" value="NITRATE_NITRITE SENSOR PROTEIN NARQ"/>
    <property type="match status" value="1"/>
</dbReference>
<proteinExistence type="predicted"/>
<keyword evidence="3" id="KW-0597">Phosphoprotein</keyword>
<feature type="domain" description="Signal transduction histidine kinase subgroup 3 dimerisation and phosphoacceptor" evidence="10">
    <location>
        <begin position="213"/>
        <end position="278"/>
    </location>
</feature>
<dbReference type="Gene3D" id="1.20.5.1930">
    <property type="match status" value="1"/>
</dbReference>
<dbReference type="InterPro" id="IPR011712">
    <property type="entry name" value="Sig_transdc_His_kin_sub3_dim/P"/>
</dbReference>
<comment type="caution">
    <text evidence="11">The sequence shown here is derived from an EMBL/GenBank/DDBJ whole genome shotgun (WGS) entry which is preliminary data.</text>
</comment>
<keyword evidence="12" id="KW-1185">Reference proteome</keyword>
<dbReference type="InterPro" id="IPR050482">
    <property type="entry name" value="Sensor_HK_TwoCompSys"/>
</dbReference>
<dbReference type="EC" id="2.7.13.3" evidence="2"/>
<name>A0ABP4XSQ2_9MICO</name>
<evidence type="ECO:0000256" key="2">
    <source>
        <dbReference type="ARBA" id="ARBA00012438"/>
    </source>
</evidence>
<evidence type="ECO:0000256" key="4">
    <source>
        <dbReference type="ARBA" id="ARBA00022679"/>
    </source>
</evidence>
<evidence type="ECO:0000256" key="3">
    <source>
        <dbReference type="ARBA" id="ARBA00022553"/>
    </source>
</evidence>
<dbReference type="EMBL" id="BAAAOB010000002">
    <property type="protein sequence ID" value="GAA1790625.1"/>
    <property type="molecule type" value="Genomic_DNA"/>
</dbReference>
<dbReference type="SUPFAM" id="SSF55874">
    <property type="entry name" value="ATPase domain of HSP90 chaperone/DNA topoisomerase II/histidine kinase"/>
    <property type="match status" value="1"/>
</dbReference>
<feature type="transmembrane region" description="Helical" evidence="9">
    <location>
        <begin position="68"/>
        <end position="87"/>
    </location>
</feature>
<keyword evidence="6 11" id="KW-0418">Kinase</keyword>
<dbReference type="GO" id="GO:0016301">
    <property type="term" value="F:kinase activity"/>
    <property type="evidence" value="ECO:0007669"/>
    <property type="project" value="UniProtKB-KW"/>
</dbReference>
<feature type="transmembrane region" description="Helical" evidence="9">
    <location>
        <begin position="93"/>
        <end position="123"/>
    </location>
</feature>
<evidence type="ECO:0000259" key="10">
    <source>
        <dbReference type="Pfam" id="PF07730"/>
    </source>
</evidence>
<dbReference type="Gene3D" id="3.30.565.10">
    <property type="entry name" value="Histidine kinase-like ATPase, C-terminal domain"/>
    <property type="match status" value="1"/>
</dbReference>
<gene>
    <name evidence="11" type="ORF">GCM10009768_19530</name>
</gene>
<evidence type="ECO:0000256" key="8">
    <source>
        <dbReference type="ARBA" id="ARBA00023012"/>
    </source>
</evidence>
<dbReference type="RefSeq" id="WP_344031851.1">
    <property type="nucleotide sequence ID" value="NZ_BAAAOB010000002.1"/>
</dbReference>
<reference evidence="12" key="1">
    <citation type="journal article" date="2019" name="Int. J. Syst. Evol. Microbiol.">
        <title>The Global Catalogue of Microorganisms (GCM) 10K type strain sequencing project: providing services to taxonomists for standard genome sequencing and annotation.</title>
        <authorList>
            <consortium name="The Broad Institute Genomics Platform"/>
            <consortium name="The Broad Institute Genome Sequencing Center for Infectious Disease"/>
            <person name="Wu L."/>
            <person name="Ma J."/>
        </authorList>
    </citation>
    <scope>NUCLEOTIDE SEQUENCE [LARGE SCALE GENOMIC DNA]</scope>
    <source>
        <strain evidence="12">JCM 14736</strain>
    </source>
</reference>
<evidence type="ECO:0000313" key="11">
    <source>
        <dbReference type="EMBL" id="GAA1790625.1"/>
    </source>
</evidence>
<dbReference type="CDD" id="cd16917">
    <property type="entry name" value="HATPase_UhpB-NarQ-NarX-like"/>
    <property type="match status" value="1"/>
</dbReference>
<dbReference type="PANTHER" id="PTHR24421">
    <property type="entry name" value="NITRATE/NITRITE SENSOR PROTEIN NARX-RELATED"/>
    <property type="match status" value="1"/>
</dbReference>
<organism evidence="11 12">
    <name type="scientific">Leucobacter iarius</name>
    <dbReference type="NCBI Taxonomy" id="333963"/>
    <lineage>
        <taxon>Bacteria</taxon>
        <taxon>Bacillati</taxon>
        <taxon>Actinomycetota</taxon>
        <taxon>Actinomycetes</taxon>
        <taxon>Micrococcales</taxon>
        <taxon>Microbacteriaceae</taxon>
        <taxon>Leucobacter</taxon>
    </lineage>
</organism>
<evidence type="ECO:0000313" key="12">
    <source>
        <dbReference type="Proteomes" id="UP001500851"/>
    </source>
</evidence>
<sequence>MSDARAAATEPEEHERWPGWAADLTAALVVLLGGGILVGSGLGMGFGGMPGAGAWGRPPEPPMGEPSALHQFWSVLLLVIPAGLMFVRRRWPLAVFVATFAVFFLAALGSSPSIGPGIGLTIAAFTLANRAPRRLALIAAAVATGLILLLSIAVTDWTSFSPRVFQIGAALSIAAALGDSARSRREYLAAMTERAERAEETRESEALQRVAEERLRIARELHDTVAHQLAVINLNAGVAAGLLEERPERAREALSTIREAARGGIGEIGELLHYLRAGETSDPGTAPQPGLDRLESLLAGVREAGLAVELRVDGDPARITGATDRAAYRLVQEGLTNALKHGSERRAALRLDVDLHELRIELSNPVGAGVAEDPASSAGLGLVGIRERVAALGGSVTTGRIAGVFHLSAVLPIPEEGVR</sequence>
<evidence type="ECO:0000256" key="6">
    <source>
        <dbReference type="ARBA" id="ARBA00022777"/>
    </source>
</evidence>
<dbReference type="Pfam" id="PF07730">
    <property type="entry name" value="HisKA_3"/>
    <property type="match status" value="1"/>
</dbReference>
<feature type="transmembrane region" description="Helical" evidence="9">
    <location>
        <begin position="24"/>
        <end position="47"/>
    </location>
</feature>
<keyword evidence="4" id="KW-0808">Transferase</keyword>
<dbReference type="Proteomes" id="UP001500851">
    <property type="component" value="Unassembled WGS sequence"/>
</dbReference>
<evidence type="ECO:0000256" key="7">
    <source>
        <dbReference type="ARBA" id="ARBA00022840"/>
    </source>
</evidence>
<feature type="transmembrane region" description="Helical" evidence="9">
    <location>
        <begin position="135"/>
        <end position="154"/>
    </location>
</feature>
<keyword evidence="9" id="KW-1133">Transmembrane helix</keyword>
<comment type="catalytic activity">
    <reaction evidence="1">
        <text>ATP + protein L-histidine = ADP + protein N-phospho-L-histidine.</text>
        <dbReference type="EC" id="2.7.13.3"/>
    </reaction>
</comment>
<evidence type="ECO:0000256" key="9">
    <source>
        <dbReference type="SAM" id="Phobius"/>
    </source>
</evidence>
<evidence type="ECO:0000256" key="1">
    <source>
        <dbReference type="ARBA" id="ARBA00000085"/>
    </source>
</evidence>
<dbReference type="InterPro" id="IPR036890">
    <property type="entry name" value="HATPase_C_sf"/>
</dbReference>
<accession>A0ABP4XSQ2</accession>
<protein>
    <recommendedName>
        <fullName evidence="2">histidine kinase</fullName>
        <ecNumber evidence="2">2.7.13.3</ecNumber>
    </recommendedName>
</protein>
<keyword evidence="7" id="KW-0067">ATP-binding</keyword>
<keyword evidence="9" id="KW-0472">Membrane</keyword>
<keyword evidence="9" id="KW-0812">Transmembrane</keyword>
<keyword evidence="5" id="KW-0547">Nucleotide-binding</keyword>
<keyword evidence="8" id="KW-0902">Two-component regulatory system</keyword>
<evidence type="ECO:0000256" key="5">
    <source>
        <dbReference type="ARBA" id="ARBA00022741"/>
    </source>
</evidence>